<reference evidence="1" key="1">
    <citation type="submission" date="2015-06" db="EMBL/GenBank/DDBJ databases">
        <authorList>
            <person name="Joergensen T."/>
        </authorList>
    </citation>
    <scope>NUCLEOTIDE SEQUENCE</scope>
    <source>
        <plasmid evidence="1">pRGFK1326</plasmid>
    </source>
</reference>
<name>A0A0H5Q4E8_9ZZZZ</name>
<protein>
    <submittedName>
        <fullName evidence="1">Uncharacterized protein</fullName>
    </submittedName>
</protein>
<keyword evidence="1" id="KW-0614">Plasmid</keyword>
<reference evidence="1" key="2">
    <citation type="submission" date="2015-07" db="EMBL/GenBank/DDBJ databases">
        <title>Plasmids, circular viruses and viroids from rat gut.</title>
        <authorList>
            <person name="Jorgensen T.J."/>
            <person name="Hansen M.A."/>
            <person name="Xu Z."/>
            <person name="Tabak M.A."/>
            <person name="Sorensen S.J."/>
            <person name="Hansen L.H."/>
        </authorList>
    </citation>
    <scope>NUCLEOTIDE SEQUENCE</scope>
    <source>
        <plasmid evidence="1">pRGFK1326</plasmid>
    </source>
</reference>
<dbReference type="EMBL" id="LN853892">
    <property type="protein sequence ID" value="CRY96911.1"/>
    <property type="molecule type" value="Genomic_DNA"/>
</dbReference>
<dbReference type="AlphaFoldDB" id="A0A0H5Q4E8"/>
<proteinExistence type="predicted"/>
<evidence type="ECO:0000313" key="1">
    <source>
        <dbReference type="EMBL" id="CRY96911.1"/>
    </source>
</evidence>
<accession>A0A0H5Q4E8</accession>
<sequence>MTDGTNDDGMSLQMCRVEAAGMATLTQALLDRDMVLAWDVAKLLRYLSIV</sequence>
<geneLocation type="plasmid" evidence="1">
    <name>pRGFK1326</name>
</geneLocation>
<organism evidence="1">
    <name type="scientific">uncultured prokaryote</name>
    <dbReference type="NCBI Taxonomy" id="198431"/>
    <lineage>
        <taxon>unclassified sequences</taxon>
        <taxon>environmental samples</taxon>
    </lineage>
</organism>